<evidence type="ECO:0000256" key="1">
    <source>
        <dbReference type="ARBA" id="ARBA00004651"/>
    </source>
</evidence>
<protein>
    <recommendedName>
        <fullName evidence="12">Fluoride-specific ion channel FluC</fullName>
    </recommendedName>
</protein>
<gene>
    <name evidence="12 13" type="primary">crcB</name>
    <name evidence="12" type="synonym">fluC</name>
    <name evidence="13" type="ORF">BN1209_1006</name>
</gene>
<dbReference type="STRING" id="1581680.BN1209_1006"/>
<keyword evidence="12" id="KW-0813">Transport</keyword>
<keyword evidence="7 12" id="KW-0406">Ion transport</keyword>
<dbReference type="AlphaFoldDB" id="A0A0B7IZW1"/>
<dbReference type="GO" id="GO:0140114">
    <property type="term" value="P:cellular detoxification of fluoride"/>
    <property type="evidence" value="ECO:0007669"/>
    <property type="project" value="UniProtKB-UniRule"/>
</dbReference>
<evidence type="ECO:0000313" key="13">
    <source>
        <dbReference type="EMBL" id="CEN56047.1"/>
    </source>
</evidence>
<name>A0A0B7IZW1_9PROT</name>
<dbReference type="InterPro" id="IPR003691">
    <property type="entry name" value="FluC"/>
</dbReference>
<dbReference type="Pfam" id="PF02537">
    <property type="entry name" value="CRCB"/>
    <property type="match status" value="1"/>
</dbReference>
<keyword evidence="14" id="KW-1185">Reference proteome</keyword>
<keyword evidence="8 12" id="KW-0472">Membrane</keyword>
<feature type="binding site" evidence="12">
    <location>
        <position position="79"/>
    </location>
    <ligand>
        <name>Na(+)</name>
        <dbReference type="ChEBI" id="CHEBI:29101"/>
        <note>structural</note>
    </ligand>
</feature>
<sequence>MNMTAFLAVGLGAAFGAWGRWLLSVAFNAFFPLLPLGTLVANLVGAYLMGLVMGIISLGGLMNPELRLLLITGFLGGLTTFSTFSAESVTMFSRGDYGWASLHLLGHVLGSLLVTALGLMTVQLLK</sequence>
<keyword evidence="2 12" id="KW-1003">Cell membrane</keyword>
<dbReference type="PANTHER" id="PTHR28259">
    <property type="entry name" value="FLUORIDE EXPORT PROTEIN 1-RELATED"/>
    <property type="match status" value="1"/>
</dbReference>
<evidence type="ECO:0000313" key="14">
    <source>
        <dbReference type="Proteomes" id="UP000056322"/>
    </source>
</evidence>
<feature type="transmembrane region" description="Helical" evidence="12">
    <location>
        <begin position="29"/>
        <end position="56"/>
    </location>
</feature>
<keyword evidence="9 12" id="KW-0407">Ion channel</keyword>
<dbReference type="Proteomes" id="UP000056322">
    <property type="component" value="Chromosome 1"/>
</dbReference>
<organism evidence="13 14">
    <name type="scientific">Candidatus Methylopumilus turicensis</name>
    <dbReference type="NCBI Taxonomy" id="1581680"/>
    <lineage>
        <taxon>Bacteria</taxon>
        <taxon>Pseudomonadati</taxon>
        <taxon>Pseudomonadota</taxon>
        <taxon>Betaproteobacteria</taxon>
        <taxon>Nitrosomonadales</taxon>
        <taxon>Methylophilaceae</taxon>
        <taxon>Candidatus Methylopumilus</taxon>
    </lineage>
</organism>
<dbReference type="RefSeq" id="WP_045751225.1">
    <property type="nucleotide sequence ID" value="NZ_LN794158.1"/>
</dbReference>
<dbReference type="HAMAP" id="MF_00454">
    <property type="entry name" value="FluC"/>
    <property type="match status" value="1"/>
</dbReference>
<evidence type="ECO:0000256" key="2">
    <source>
        <dbReference type="ARBA" id="ARBA00022475"/>
    </source>
</evidence>
<evidence type="ECO:0000256" key="10">
    <source>
        <dbReference type="ARBA" id="ARBA00035120"/>
    </source>
</evidence>
<evidence type="ECO:0000256" key="8">
    <source>
        <dbReference type="ARBA" id="ARBA00023136"/>
    </source>
</evidence>
<dbReference type="PANTHER" id="PTHR28259:SF1">
    <property type="entry name" value="FLUORIDE EXPORT PROTEIN 1-RELATED"/>
    <property type="match status" value="1"/>
</dbReference>
<reference evidence="14" key="1">
    <citation type="submission" date="2014-12" db="EMBL/GenBank/DDBJ databases">
        <authorList>
            <person name="Salcher M.M."/>
        </authorList>
    </citation>
    <scope>NUCLEOTIDE SEQUENCE [LARGE SCALE GENOMIC DNA]</scope>
    <source>
        <strain evidence="14">MMS-10A-171</strain>
    </source>
</reference>
<dbReference type="GO" id="GO:0046872">
    <property type="term" value="F:metal ion binding"/>
    <property type="evidence" value="ECO:0007669"/>
    <property type="project" value="UniProtKB-KW"/>
</dbReference>
<dbReference type="GO" id="GO:0005886">
    <property type="term" value="C:plasma membrane"/>
    <property type="evidence" value="ECO:0007669"/>
    <property type="project" value="UniProtKB-SubCell"/>
</dbReference>
<dbReference type="GO" id="GO:0062054">
    <property type="term" value="F:fluoride channel activity"/>
    <property type="evidence" value="ECO:0007669"/>
    <property type="project" value="UniProtKB-UniRule"/>
</dbReference>
<evidence type="ECO:0000256" key="6">
    <source>
        <dbReference type="ARBA" id="ARBA00023053"/>
    </source>
</evidence>
<keyword evidence="6 12" id="KW-0915">Sodium</keyword>
<dbReference type="HOGENOM" id="CLU_114342_3_3_4"/>
<feature type="transmembrane region" description="Helical" evidence="12">
    <location>
        <begin position="68"/>
        <end position="84"/>
    </location>
</feature>
<evidence type="ECO:0000256" key="4">
    <source>
        <dbReference type="ARBA" id="ARBA00022692"/>
    </source>
</evidence>
<dbReference type="NCBIfam" id="NF010792">
    <property type="entry name" value="PRK14196.1"/>
    <property type="match status" value="1"/>
</dbReference>
<comment type="activity regulation">
    <text evidence="12">Na(+) is not transported, but it plays an essential structural role and its presence is essential for fluoride channel function.</text>
</comment>
<evidence type="ECO:0000256" key="7">
    <source>
        <dbReference type="ARBA" id="ARBA00023065"/>
    </source>
</evidence>
<keyword evidence="4 12" id="KW-0812">Transmembrane</keyword>
<comment type="subcellular location">
    <subcellularLocation>
        <location evidence="1 12">Cell membrane</location>
        <topology evidence="1 12">Multi-pass membrane protein</topology>
    </subcellularLocation>
</comment>
<dbReference type="KEGG" id="mbac:BN1209_1006"/>
<dbReference type="NCBIfam" id="TIGR00494">
    <property type="entry name" value="crcB"/>
    <property type="match status" value="1"/>
</dbReference>
<comment type="function">
    <text evidence="12">Fluoride-specific ion channel. Important for reducing fluoride concentration in the cell, thus reducing its toxicity.</text>
</comment>
<evidence type="ECO:0000256" key="12">
    <source>
        <dbReference type="HAMAP-Rule" id="MF_00454"/>
    </source>
</evidence>
<dbReference type="EMBL" id="LN794158">
    <property type="protein sequence ID" value="CEN56047.1"/>
    <property type="molecule type" value="Genomic_DNA"/>
</dbReference>
<evidence type="ECO:0000256" key="5">
    <source>
        <dbReference type="ARBA" id="ARBA00022989"/>
    </source>
</evidence>
<proteinExistence type="inferred from homology"/>
<evidence type="ECO:0000256" key="9">
    <source>
        <dbReference type="ARBA" id="ARBA00023303"/>
    </source>
</evidence>
<keyword evidence="12" id="KW-0479">Metal-binding</keyword>
<evidence type="ECO:0000256" key="3">
    <source>
        <dbReference type="ARBA" id="ARBA00022519"/>
    </source>
</evidence>
<keyword evidence="5 12" id="KW-1133">Transmembrane helix</keyword>
<feature type="binding site" evidence="12">
    <location>
        <position position="76"/>
    </location>
    <ligand>
        <name>Na(+)</name>
        <dbReference type="ChEBI" id="CHEBI:29101"/>
        <note>structural</note>
    </ligand>
</feature>
<accession>A0A0B7IZW1</accession>
<comment type="similarity">
    <text evidence="10 12">Belongs to the fluoride channel Fluc/FEX (TC 1.A.43) family.</text>
</comment>
<feature type="transmembrane region" description="Helical" evidence="12">
    <location>
        <begin position="104"/>
        <end position="125"/>
    </location>
</feature>
<comment type="catalytic activity">
    <reaction evidence="11">
        <text>fluoride(in) = fluoride(out)</text>
        <dbReference type="Rhea" id="RHEA:76159"/>
        <dbReference type="ChEBI" id="CHEBI:17051"/>
    </reaction>
    <physiologicalReaction direction="left-to-right" evidence="11">
        <dbReference type="Rhea" id="RHEA:76160"/>
    </physiologicalReaction>
</comment>
<evidence type="ECO:0000256" key="11">
    <source>
        <dbReference type="ARBA" id="ARBA00035585"/>
    </source>
</evidence>
<keyword evidence="3" id="KW-0997">Cell inner membrane</keyword>